<gene>
    <name evidence="1" type="ORF">PACLA_8A077877</name>
</gene>
<evidence type="ECO:0000313" key="2">
    <source>
        <dbReference type="Proteomes" id="UP001152795"/>
    </source>
</evidence>
<proteinExistence type="predicted"/>
<dbReference type="EMBL" id="CACRXK020000450">
    <property type="protein sequence ID" value="CAB3981977.1"/>
    <property type="molecule type" value="Genomic_DNA"/>
</dbReference>
<protein>
    <submittedName>
        <fullName evidence="1">Uncharacterized protein</fullName>
    </submittedName>
</protein>
<name>A0A7D9DCK1_PARCT</name>
<dbReference type="Pfam" id="PF00078">
    <property type="entry name" value="RVT_1"/>
    <property type="match status" value="1"/>
</dbReference>
<accession>A0A7D9DCK1</accession>
<dbReference type="PANTHER" id="PTHR33332">
    <property type="entry name" value="REVERSE TRANSCRIPTASE DOMAIN-CONTAINING PROTEIN"/>
    <property type="match status" value="1"/>
</dbReference>
<dbReference type="InterPro" id="IPR000477">
    <property type="entry name" value="RT_dom"/>
</dbReference>
<sequence length="363" mass="41099">MSDVYTNIKDDIREVENLCLKTRNHWRKEARKTNDSLAWASYRSLRGEVKRDLRVAEREYIVEQIRTNPNNTRCFWKTIRSCIPKKSANQRTFAKDDIVVANEFNSFFSSVGQTAVSNIKSLAEKCNYDLSQSEFKSTSHPESEQFMFETVDCEKIREIVSSMPTNKSPGIDQISMRVIKDSLPAILPTITSIINTSLVSGIFPRDWKMAVITPIPKDGDDEQANNNRLISLLPILSKEISLDRNILDRDYTDSILNAIDGKELTAVVLLDMSKAFDSIDHNILLLKLQDVGLVGVSPAALNWFSSYLSERFQVVRINTVLSDKLPVNSGVPQGSILGPILFNIYVNELLTNNSSKQFIQDVR</sequence>
<dbReference type="AlphaFoldDB" id="A0A7D9DCK1"/>
<dbReference type="InterPro" id="IPR043502">
    <property type="entry name" value="DNA/RNA_pol_sf"/>
</dbReference>
<comment type="caution">
    <text evidence="1">The sequence shown here is derived from an EMBL/GenBank/DDBJ whole genome shotgun (WGS) entry which is preliminary data.</text>
</comment>
<reference evidence="1" key="1">
    <citation type="submission" date="2020-04" db="EMBL/GenBank/DDBJ databases">
        <authorList>
            <person name="Alioto T."/>
            <person name="Alioto T."/>
            <person name="Gomez Garrido J."/>
        </authorList>
    </citation>
    <scope>NUCLEOTIDE SEQUENCE</scope>
    <source>
        <strain evidence="1">A484AB</strain>
    </source>
</reference>
<dbReference type="OrthoDB" id="8055110at2759"/>
<dbReference type="SUPFAM" id="SSF56672">
    <property type="entry name" value="DNA/RNA polymerases"/>
    <property type="match status" value="1"/>
</dbReference>
<evidence type="ECO:0000313" key="1">
    <source>
        <dbReference type="EMBL" id="CAB3981977.1"/>
    </source>
</evidence>
<dbReference type="PROSITE" id="PS50878">
    <property type="entry name" value="RT_POL"/>
    <property type="match status" value="1"/>
</dbReference>
<organism evidence="1 2">
    <name type="scientific">Paramuricea clavata</name>
    <name type="common">Red gorgonian</name>
    <name type="synonym">Violescent sea-whip</name>
    <dbReference type="NCBI Taxonomy" id="317549"/>
    <lineage>
        <taxon>Eukaryota</taxon>
        <taxon>Metazoa</taxon>
        <taxon>Cnidaria</taxon>
        <taxon>Anthozoa</taxon>
        <taxon>Octocorallia</taxon>
        <taxon>Malacalcyonacea</taxon>
        <taxon>Plexauridae</taxon>
        <taxon>Paramuricea</taxon>
    </lineage>
</organism>
<keyword evidence="2" id="KW-1185">Reference proteome</keyword>
<dbReference type="Proteomes" id="UP001152795">
    <property type="component" value="Unassembled WGS sequence"/>
</dbReference>